<protein>
    <recommendedName>
        <fullName evidence="13">Phytocyanin domain-containing protein</fullName>
    </recommendedName>
</protein>
<keyword evidence="7" id="KW-1133">Transmembrane helix</keyword>
<evidence type="ECO:0000256" key="1">
    <source>
        <dbReference type="ARBA" id="ARBA00004479"/>
    </source>
</evidence>
<feature type="chain" id="PRO_5036499037" description="Phytocyanin domain-containing protein" evidence="12">
    <location>
        <begin position="23"/>
        <end position="196"/>
    </location>
</feature>
<evidence type="ECO:0000256" key="6">
    <source>
        <dbReference type="ARBA" id="ARBA00022982"/>
    </source>
</evidence>
<evidence type="ECO:0000256" key="8">
    <source>
        <dbReference type="ARBA" id="ARBA00023008"/>
    </source>
</evidence>
<dbReference type="GO" id="GO:0046872">
    <property type="term" value="F:metal ion binding"/>
    <property type="evidence" value="ECO:0007669"/>
    <property type="project" value="UniProtKB-KW"/>
</dbReference>
<dbReference type="PANTHER" id="PTHR33021:SF533">
    <property type="entry name" value="PHYTOCYANIN DOMAIN-CONTAINING PROTEIN"/>
    <property type="match status" value="1"/>
</dbReference>
<evidence type="ECO:0000256" key="2">
    <source>
        <dbReference type="ARBA" id="ARBA00022448"/>
    </source>
</evidence>
<dbReference type="InterPro" id="IPR039391">
    <property type="entry name" value="Phytocyanin-like"/>
</dbReference>
<dbReference type="CDD" id="cd04216">
    <property type="entry name" value="Phytocyanin"/>
    <property type="match status" value="1"/>
</dbReference>
<comment type="caution">
    <text evidence="14">The sequence shown here is derived from an EMBL/GenBank/DDBJ whole genome shotgun (WGS) entry which is preliminary data.</text>
</comment>
<feature type="signal peptide" evidence="12">
    <location>
        <begin position="1"/>
        <end position="22"/>
    </location>
</feature>
<sequence>MASKAFLLAVMVAAAMAAPAFAVDYVVGDDNGWKLNVNYSAWAQDKVFYVGDTISTYYAVGDHNVYKVNGSDFKSCTVPQPGESLRSGNDKITLATPGRKWYLCGVGNGTHCENGMRLVINVFSGAPTPAPAPAVEPWPIYNAPSLPPMYGAPSRPFYGAPSLPPIYAAPSPPPVYGAPAKKPMSVWSNWKLKFHF</sequence>
<evidence type="ECO:0000256" key="5">
    <source>
        <dbReference type="ARBA" id="ARBA00022729"/>
    </source>
</evidence>
<keyword evidence="8" id="KW-0186">Copper</keyword>
<dbReference type="Pfam" id="PF02298">
    <property type="entry name" value="Cu_bind_like"/>
    <property type="match status" value="1"/>
</dbReference>
<dbReference type="InterPro" id="IPR003245">
    <property type="entry name" value="Phytocyanin_dom"/>
</dbReference>
<dbReference type="InterPro" id="IPR008972">
    <property type="entry name" value="Cupredoxin"/>
</dbReference>
<evidence type="ECO:0000256" key="10">
    <source>
        <dbReference type="ARBA" id="ARBA00023157"/>
    </source>
</evidence>
<gene>
    <name evidence="14" type="ORF">SASPL_112981</name>
</gene>
<evidence type="ECO:0000259" key="13">
    <source>
        <dbReference type="PROSITE" id="PS51485"/>
    </source>
</evidence>
<dbReference type="SUPFAM" id="SSF49503">
    <property type="entry name" value="Cupredoxins"/>
    <property type="match status" value="1"/>
</dbReference>
<dbReference type="FunFam" id="2.60.40.420:FF:000067">
    <property type="entry name" value="Cupredoxin superfamily protein"/>
    <property type="match status" value="1"/>
</dbReference>
<proteinExistence type="predicted"/>
<accession>A0A8X8YB68</accession>
<name>A0A8X8YB68_SALSN</name>
<keyword evidence="5 12" id="KW-0732">Signal</keyword>
<evidence type="ECO:0000256" key="4">
    <source>
        <dbReference type="ARBA" id="ARBA00022723"/>
    </source>
</evidence>
<evidence type="ECO:0000256" key="12">
    <source>
        <dbReference type="SAM" id="SignalP"/>
    </source>
</evidence>
<keyword evidence="6" id="KW-0249">Electron transport</keyword>
<organism evidence="14">
    <name type="scientific">Salvia splendens</name>
    <name type="common">Scarlet sage</name>
    <dbReference type="NCBI Taxonomy" id="180675"/>
    <lineage>
        <taxon>Eukaryota</taxon>
        <taxon>Viridiplantae</taxon>
        <taxon>Streptophyta</taxon>
        <taxon>Embryophyta</taxon>
        <taxon>Tracheophyta</taxon>
        <taxon>Spermatophyta</taxon>
        <taxon>Magnoliopsida</taxon>
        <taxon>eudicotyledons</taxon>
        <taxon>Gunneridae</taxon>
        <taxon>Pentapetalae</taxon>
        <taxon>asterids</taxon>
        <taxon>lamiids</taxon>
        <taxon>Lamiales</taxon>
        <taxon>Lamiaceae</taxon>
        <taxon>Nepetoideae</taxon>
        <taxon>Mentheae</taxon>
        <taxon>Salviinae</taxon>
        <taxon>Salvia</taxon>
        <taxon>Salvia subgen. Calosphace</taxon>
        <taxon>core Calosphace</taxon>
    </lineage>
</organism>
<dbReference type="Proteomes" id="UP000298416">
    <property type="component" value="Unassembled WGS sequence"/>
</dbReference>
<dbReference type="PANTHER" id="PTHR33021">
    <property type="entry name" value="BLUE COPPER PROTEIN"/>
    <property type="match status" value="1"/>
</dbReference>
<dbReference type="GO" id="GO:0009055">
    <property type="term" value="F:electron transfer activity"/>
    <property type="evidence" value="ECO:0007669"/>
    <property type="project" value="InterPro"/>
</dbReference>
<keyword evidence="11" id="KW-0325">Glycoprotein</keyword>
<evidence type="ECO:0000313" key="15">
    <source>
        <dbReference type="Proteomes" id="UP000298416"/>
    </source>
</evidence>
<dbReference type="PROSITE" id="PS51485">
    <property type="entry name" value="PHYTOCYANIN"/>
    <property type="match status" value="1"/>
</dbReference>
<evidence type="ECO:0000256" key="3">
    <source>
        <dbReference type="ARBA" id="ARBA00022692"/>
    </source>
</evidence>
<dbReference type="GO" id="GO:0005886">
    <property type="term" value="C:plasma membrane"/>
    <property type="evidence" value="ECO:0007669"/>
    <property type="project" value="TreeGrafter"/>
</dbReference>
<keyword evidence="10" id="KW-1015">Disulfide bond</keyword>
<dbReference type="AlphaFoldDB" id="A0A8X8YB68"/>
<evidence type="ECO:0000256" key="7">
    <source>
        <dbReference type="ARBA" id="ARBA00022989"/>
    </source>
</evidence>
<evidence type="ECO:0000256" key="9">
    <source>
        <dbReference type="ARBA" id="ARBA00023136"/>
    </source>
</evidence>
<keyword evidence="3" id="KW-0812">Transmembrane</keyword>
<keyword evidence="2" id="KW-0813">Transport</keyword>
<keyword evidence="9" id="KW-0472">Membrane</keyword>
<dbReference type="Gene3D" id="2.60.40.420">
    <property type="entry name" value="Cupredoxins - blue copper proteins"/>
    <property type="match status" value="1"/>
</dbReference>
<evidence type="ECO:0000313" key="14">
    <source>
        <dbReference type="EMBL" id="KAG6428725.1"/>
    </source>
</evidence>
<reference evidence="14" key="2">
    <citation type="submission" date="2020-08" db="EMBL/GenBank/DDBJ databases">
        <title>Plant Genome Project.</title>
        <authorList>
            <person name="Zhang R.-G."/>
        </authorList>
    </citation>
    <scope>NUCLEOTIDE SEQUENCE</scope>
    <source>
        <strain evidence="14">Huo1</strain>
        <tissue evidence="14">Leaf</tissue>
    </source>
</reference>
<evidence type="ECO:0000256" key="11">
    <source>
        <dbReference type="ARBA" id="ARBA00023180"/>
    </source>
</evidence>
<comment type="subcellular location">
    <subcellularLocation>
        <location evidence="1">Membrane</location>
        <topology evidence="1">Single-pass type I membrane protein</topology>
    </subcellularLocation>
</comment>
<feature type="domain" description="Phytocyanin" evidence="13">
    <location>
        <begin position="23"/>
        <end position="124"/>
    </location>
</feature>
<reference evidence="14" key="1">
    <citation type="submission" date="2018-01" db="EMBL/GenBank/DDBJ databases">
        <authorList>
            <person name="Mao J.F."/>
        </authorList>
    </citation>
    <scope>NUCLEOTIDE SEQUENCE</scope>
    <source>
        <strain evidence="14">Huo1</strain>
        <tissue evidence="14">Leaf</tissue>
    </source>
</reference>
<dbReference type="GO" id="GO:0009610">
    <property type="term" value="P:response to symbiotic fungus"/>
    <property type="evidence" value="ECO:0007669"/>
    <property type="project" value="UniProtKB-ARBA"/>
</dbReference>
<keyword evidence="15" id="KW-1185">Reference proteome</keyword>
<keyword evidence="4" id="KW-0479">Metal-binding</keyword>
<dbReference type="EMBL" id="PNBA02000004">
    <property type="protein sequence ID" value="KAG6428725.1"/>
    <property type="molecule type" value="Genomic_DNA"/>
</dbReference>